<keyword evidence="2" id="KW-0732">Signal</keyword>
<protein>
    <submittedName>
        <fullName evidence="3">Uncharacterized protein</fullName>
    </submittedName>
</protein>
<evidence type="ECO:0000313" key="3">
    <source>
        <dbReference type="EMBL" id="GGX82048.1"/>
    </source>
</evidence>
<evidence type="ECO:0000256" key="1">
    <source>
        <dbReference type="SAM" id="MobiDB-lite"/>
    </source>
</evidence>
<feature type="compositionally biased region" description="Low complexity" evidence="1">
    <location>
        <begin position="79"/>
        <end position="90"/>
    </location>
</feature>
<dbReference type="Proteomes" id="UP000653056">
    <property type="component" value="Unassembled WGS sequence"/>
</dbReference>
<feature type="compositionally biased region" description="Gly residues" evidence="1">
    <location>
        <begin position="113"/>
        <end position="140"/>
    </location>
</feature>
<dbReference type="RefSeq" id="WP_189466213.1">
    <property type="nucleotide sequence ID" value="NZ_BMXS01000002.1"/>
</dbReference>
<comment type="caution">
    <text evidence="3">The sequence shown here is derived from an EMBL/GenBank/DDBJ whole genome shotgun (WGS) entry which is preliminary data.</text>
</comment>
<evidence type="ECO:0000313" key="4">
    <source>
        <dbReference type="Proteomes" id="UP000653056"/>
    </source>
</evidence>
<feature type="signal peptide" evidence="2">
    <location>
        <begin position="1"/>
        <end position="22"/>
    </location>
</feature>
<accession>A0ABQ2YHX4</accession>
<proteinExistence type="predicted"/>
<name>A0ABQ2YHX4_9GAMM</name>
<reference evidence="4" key="1">
    <citation type="journal article" date="2019" name="Int. J. Syst. Evol. Microbiol.">
        <title>The Global Catalogue of Microorganisms (GCM) 10K type strain sequencing project: providing services to taxonomists for standard genome sequencing and annotation.</title>
        <authorList>
            <consortium name="The Broad Institute Genomics Platform"/>
            <consortium name="The Broad Institute Genome Sequencing Center for Infectious Disease"/>
            <person name="Wu L."/>
            <person name="Ma J."/>
        </authorList>
    </citation>
    <scope>NUCLEOTIDE SEQUENCE [LARGE SCALE GENOMIC DNA]</scope>
    <source>
        <strain evidence="4">KCTC 22228</strain>
    </source>
</reference>
<feature type="chain" id="PRO_5046144177" evidence="2">
    <location>
        <begin position="23"/>
        <end position="140"/>
    </location>
</feature>
<evidence type="ECO:0000256" key="2">
    <source>
        <dbReference type="SAM" id="SignalP"/>
    </source>
</evidence>
<keyword evidence="4" id="KW-1185">Reference proteome</keyword>
<organism evidence="3 4">
    <name type="scientific">Litchfieldella qijiaojingensis</name>
    <dbReference type="NCBI Taxonomy" id="980347"/>
    <lineage>
        <taxon>Bacteria</taxon>
        <taxon>Pseudomonadati</taxon>
        <taxon>Pseudomonadota</taxon>
        <taxon>Gammaproteobacteria</taxon>
        <taxon>Oceanospirillales</taxon>
        <taxon>Halomonadaceae</taxon>
        <taxon>Litchfieldella</taxon>
    </lineage>
</organism>
<dbReference type="EMBL" id="BMXS01000002">
    <property type="protein sequence ID" value="GGX82048.1"/>
    <property type="molecule type" value="Genomic_DNA"/>
</dbReference>
<feature type="compositionally biased region" description="Acidic residues" evidence="1">
    <location>
        <begin position="27"/>
        <end position="39"/>
    </location>
</feature>
<feature type="region of interest" description="Disordered" evidence="1">
    <location>
        <begin position="25"/>
        <end position="140"/>
    </location>
</feature>
<gene>
    <name evidence="3" type="ORF">GCM10007160_06750</name>
</gene>
<sequence length="140" mass="13159">MRPVSSMMLALSLTFLPLAALAQSSDEAPDNEVIVEESEPASTASDEGQEQALESLDSAQAEADEEADFGLNTAREAVSESGVEGSEISGQTSGGVSTEATSGGMGASASGGASAGGSGSGAGGAGSGAGGAGSGAGGRN</sequence>